<dbReference type="KEGG" id="niy:FQ775_22465"/>
<evidence type="ECO:0000256" key="1">
    <source>
        <dbReference type="ARBA" id="ARBA00023015"/>
    </source>
</evidence>
<evidence type="ECO:0000259" key="4">
    <source>
        <dbReference type="PROSITE" id="PS01124"/>
    </source>
</evidence>
<protein>
    <submittedName>
        <fullName evidence="5">AraC family transcriptional regulator</fullName>
    </submittedName>
</protein>
<keyword evidence="1" id="KW-0805">Transcription regulation</keyword>
<sequence>MSEPRDALQLKPNSSVPAGYDPFLLRRAVAPDLAPDVFGIAGYRENGCRLHHALEMAPLVVPLIIGFGEAFEIALGREPTKNDRYNSFTSGLYPGYVMINSTGHAECIQVDFTPLGAFRFFGMPMTEIASRMVTLDDLGDRAVIELRLRLGEEADWHRRFILVERFLRARLLRARRESAPVAWAYEAILRGQGKVRVADLARALDWSRKHLNHRFQTEIGLGPKAVARMVRFNRALAIARTQGNDGWAAIAADCGYADQAHLVREFREFAGSSPGALPAFP</sequence>
<evidence type="ECO:0000256" key="2">
    <source>
        <dbReference type="ARBA" id="ARBA00023125"/>
    </source>
</evidence>
<feature type="domain" description="HTH araC/xylS-type" evidence="4">
    <location>
        <begin position="178"/>
        <end position="280"/>
    </location>
</feature>
<accession>A0A5B8L4I9</accession>
<name>A0A5B8L4I9_9HYPH</name>
<dbReference type="OrthoDB" id="2559672at2"/>
<organism evidence="5 6">
    <name type="scientific">Nitratireductor mangrovi</name>
    <dbReference type="NCBI Taxonomy" id="2599600"/>
    <lineage>
        <taxon>Bacteria</taxon>
        <taxon>Pseudomonadati</taxon>
        <taxon>Pseudomonadota</taxon>
        <taxon>Alphaproteobacteria</taxon>
        <taxon>Hyphomicrobiales</taxon>
        <taxon>Phyllobacteriaceae</taxon>
        <taxon>Nitratireductor</taxon>
    </lineage>
</organism>
<evidence type="ECO:0000313" key="6">
    <source>
        <dbReference type="Proteomes" id="UP000321389"/>
    </source>
</evidence>
<dbReference type="Proteomes" id="UP000321389">
    <property type="component" value="Chromosome"/>
</dbReference>
<dbReference type="PROSITE" id="PS01124">
    <property type="entry name" value="HTH_ARAC_FAMILY_2"/>
    <property type="match status" value="1"/>
</dbReference>
<dbReference type="GO" id="GO:0003700">
    <property type="term" value="F:DNA-binding transcription factor activity"/>
    <property type="evidence" value="ECO:0007669"/>
    <property type="project" value="InterPro"/>
</dbReference>
<reference evidence="5" key="1">
    <citation type="submission" date="2020-04" db="EMBL/GenBank/DDBJ databases">
        <title>Nitratireductor sp. nov. isolated from mangrove soil.</title>
        <authorList>
            <person name="Ye Y."/>
        </authorList>
    </citation>
    <scope>NUCLEOTIDE SEQUENCE</scope>
    <source>
        <strain evidence="5">SY7</strain>
    </source>
</reference>
<gene>
    <name evidence="5" type="ORF">FQ775_22465</name>
</gene>
<dbReference type="SUPFAM" id="SSF46689">
    <property type="entry name" value="Homeodomain-like"/>
    <property type="match status" value="1"/>
</dbReference>
<dbReference type="InterPro" id="IPR009057">
    <property type="entry name" value="Homeodomain-like_sf"/>
</dbReference>
<dbReference type="InterPro" id="IPR050204">
    <property type="entry name" value="AraC_XylS_family_regulators"/>
</dbReference>
<dbReference type="GO" id="GO:0043565">
    <property type="term" value="F:sequence-specific DNA binding"/>
    <property type="evidence" value="ECO:0007669"/>
    <property type="project" value="InterPro"/>
</dbReference>
<dbReference type="AlphaFoldDB" id="A0A5B8L4I9"/>
<keyword evidence="3" id="KW-0804">Transcription</keyword>
<dbReference type="SMART" id="SM00342">
    <property type="entry name" value="HTH_ARAC"/>
    <property type="match status" value="1"/>
</dbReference>
<dbReference type="Gene3D" id="1.10.10.60">
    <property type="entry name" value="Homeodomain-like"/>
    <property type="match status" value="1"/>
</dbReference>
<dbReference type="InterPro" id="IPR018060">
    <property type="entry name" value="HTH_AraC"/>
</dbReference>
<evidence type="ECO:0000256" key="3">
    <source>
        <dbReference type="ARBA" id="ARBA00023163"/>
    </source>
</evidence>
<dbReference type="PANTHER" id="PTHR46796:SF15">
    <property type="entry name" value="BLL1074 PROTEIN"/>
    <property type="match status" value="1"/>
</dbReference>
<keyword evidence="2" id="KW-0238">DNA-binding</keyword>
<proteinExistence type="predicted"/>
<dbReference type="PANTHER" id="PTHR46796">
    <property type="entry name" value="HTH-TYPE TRANSCRIPTIONAL ACTIVATOR RHAS-RELATED"/>
    <property type="match status" value="1"/>
</dbReference>
<keyword evidence="6" id="KW-1185">Reference proteome</keyword>
<dbReference type="EMBL" id="CP042301">
    <property type="protein sequence ID" value="QDZ02906.1"/>
    <property type="molecule type" value="Genomic_DNA"/>
</dbReference>
<dbReference type="Pfam" id="PF12833">
    <property type="entry name" value="HTH_18"/>
    <property type="match status" value="1"/>
</dbReference>
<evidence type="ECO:0000313" key="5">
    <source>
        <dbReference type="EMBL" id="QDZ02906.1"/>
    </source>
</evidence>
<dbReference type="RefSeq" id="WP_146301540.1">
    <property type="nucleotide sequence ID" value="NZ_CP042301.2"/>
</dbReference>